<keyword evidence="1" id="KW-0472">Membrane</keyword>
<gene>
    <name evidence="2" type="ORF">Lsan_0123</name>
</gene>
<name>A0A0W0ZKQ5_9GAMM</name>
<dbReference type="PATRIC" id="fig|45074.5.peg.132"/>
<proteinExistence type="predicted"/>
<dbReference type="AlphaFoldDB" id="A0A0W0ZKQ5"/>
<sequence>MLLILYGRPSLHRFAREKITAKEIEASITIIIISLAIISFLPDKTIDTWNLFNPQNFGIIFLILASLQFGGYIVIRLFGKRLGIILIGFLAVLFLQPPYSLHSHKKLEGKRKPFTQEFWEAFLRQLLLFWLF</sequence>
<evidence type="ECO:0000313" key="2">
    <source>
        <dbReference type="EMBL" id="KTD69845.1"/>
    </source>
</evidence>
<dbReference type="EMBL" id="LNYU01000004">
    <property type="protein sequence ID" value="KTD69845.1"/>
    <property type="molecule type" value="Genomic_DNA"/>
</dbReference>
<keyword evidence="1" id="KW-1133">Transmembrane helix</keyword>
<dbReference type="STRING" id="45074.Lsan_0123"/>
<keyword evidence="3" id="KW-1185">Reference proteome</keyword>
<keyword evidence="1" id="KW-0812">Transmembrane</keyword>
<feature type="transmembrane region" description="Helical" evidence="1">
    <location>
        <begin position="82"/>
        <end position="99"/>
    </location>
</feature>
<protein>
    <submittedName>
        <fullName evidence="2">Uncharacterized protein</fullName>
    </submittedName>
</protein>
<comment type="caution">
    <text evidence="2">The sequence shown here is derived from an EMBL/GenBank/DDBJ whole genome shotgun (WGS) entry which is preliminary data.</text>
</comment>
<evidence type="ECO:0000256" key="1">
    <source>
        <dbReference type="SAM" id="Phobius"/>
    </source>
</evidence>
<accession>A0A0W0ZKQ5</accession>
<feature type="transmembrane region" description="Helical" evidence="1">
    <location>
        <begin position="21"/>
        <end position="41"/>
    </location>
</feature>
<organism evidence="2 3">
    <name type="scientific">Legionella santicrucis</name>
    <dbReference type="NCBI Taxonomy" id="45074"/>
    <lineage>
        <taxon>Bacteria</taxon>
        <taxon>Pseudomonadati</taxon>
        <taxon>Pseudomonadota</taxon>
        <taxon>Gammaproteobacteria</taxon>
        <taxon>Legionellales</taxon>
        <taxon>Legionellaceae</taxon>
        <taxon>Legionella</taxon>
    </lineage>
</organism>
<feature type="transmembrane region" description="Helical" evidence="1">
    <location>
        <begin position="57"/>
        <end position="75"/>
    </location>
</feature>
<evidence type="ECO:0000313" key="3">
    <source>
        <dbReference type="Proteomes" id="UP000054703"/>
    </source>
</evidence>
<dbReference type="Proteomes" id="UP000054703">
    <property type="component" value="Unassembled WGS sequence"/>
</dbReference>
<reference evidence="2 3" key="1">
    <citation type="submission" date="2015-11" db="EMBL/GenBank/DDBJ databases">
        <title>Genomic analysis of 38 Legionella species identifies large and diverse effector repertoires.</title>
        <authorList>
            <person name="Burstein D."/>
            <person name="Amaro F."/>
            <person name="Zusman T."/>
            <person name="Lifshitz Z."/>
            <person name="Cohen O."/>
            <person name="Gilbert J.A."/>
            <person name="Pupko T."/>
            <person name="Shuman H.A."/>
            <person name="Segal G."/>
        </authorList>
    </citation>
    <scope>NUCLEOTIDE SEQUENCE [LARGE SCALE GENOMIC DNA]</scope>
    <source>
        <strain evidence="2 3">SC-63-C7</strain>
    </source>
</reference>